<dbReference type="FunCoup" id="A0A7J7CG90">
    <property type="interactions" value="2"/>
</dbReference>
<dbReference type="GO" id="GO:0042138">
    <property type="term" value="P:meiotic DNA double-strand break formation"/>
    <property type="evidence" value="ECO:0007669"/>
    <property type="project" value="TreeGrafter"/>
</dbReference>
<dbReference type="PANTHER" id="PTHR37695">
    <property type="entry name" value="RECOMBINATION INITIATION DEFECTS 3-RELATED"/>
    <property type="match status" value="1"/>
</dbReference>
<proteinExistence type="predicted"/>
<dbReference type="GO" id="GO:0009556">
    <property type="term" value="P:microsporogenesis"/>
    <property type="evidence" value="ECO:0007669"/>
    <property type="project" value="TreeGrafter"/>
</dbReference>
<dbReference type="InterPro" id="IPR034546">
    <property type="entry name" value="PAIR1"/>
</dbReference>
<dbReference type="PANTHER" id="PTHR37695:SF1">
    <property type="entry name" value="RECOMBINATION INITIATION DEFECTS 3-RELATED"/>
    <property type="match status" value="1"/>
</dbReference>
<dbReference type="InParanoid" id="A0A7J7CG90"/>
<dbReference type="AlphaFoldDB" id="A0A7J7CG90"/>
<reference evidence="1 2" key="1">
    <citation type="journal article" date="2020" name="Nat. Commun.">
        <title>Genome of Tripterygium wilfordii and identification of cytochrome P450 involved in triptolide biosynthesis.</title>
        <authorList>
            <person name="Tu L."/>
            <person name="Su P."/>
            <person name="Zhang Z."/>
            <person name="Gao L."/>
            <person name="Wang J."/>
            <person name="Hu T."/>
            <person name="Zhou J."/>
            <person name="Zhang Y."/>
            <person name="Zhao Y."/>
            <person name="Liu Y."/>
            <person name="Song Y."/>
            <person name="Tong Y."/>
            <person name="Lu Y."/>
            <person name="Yang J."/>
            <person name="Xu C."/>
            <person name="Jia M."/>
            <person name="Peters R.J."/>
            <person name="Huang L."/>
            <person name="Gao W."/>
        </authorList>
    </citation>
    <scope>NUCLEOTIDE SEQUENCE [LARGE SCALE GENOMIC DNA]</scope>
    <source>
        <strain evidence="2">cv. XIE 37</strain>
        <tissue evidence="1">Leaf</tissue>
    </source>
</reference>
<protein>
    <submittedName>
        <fullName evidence="1">Recombination initiation defects 3 putative isoform 2</fullName>
    </submittedName>
</protein>
<comment type="caution">
    <text evidence="1">The sequence shown here is derived from an EMBL/GenBank/DDBJ whole genome shotgun (WGS) entry which is preliminary data.</text>
</comment>
<evidence type="ECO:0000313" key="1">
    <source>
        <dbReference type="EMBL" id="KAF5733059.1"/>
    </source>
</evidence>
<evidence type="ECO:0000313" key="2">
    <source>
        <dbReference type="Proteomes" id="UP000593562"/>
    </source>
</evidence>
<dbReference type="EMBL" id="JAAARO010000017">
    <property type="protein sequence ID" value="KAF5733059.1"/>
    <property type="molecule type" value="Genomic_DNA"/>
</dbReference>
<dbReference type="GO" id="GO:0009553">
    <property type="term" value="P:embryo sac development"/>
    <property type="evidence" value="ECO:0007669"/>
    <property type="project" value="TreeGrafter"/>
</dbReference>
<sequence>MPSLRSSNSLIRKWNSASVQDHKCQISEELEHLIGMIETSLNRFGMILDSVQGDIIQVNMITKEVLLEMESIRQKLLMHDTSMQLMNRGQEDIKASLEGGFKSESDQLGKDIHQDKLQKIFLLLLAFPEQIEASHIKLQTELCNSFNKEIQVCITLNELGRSLAICKNLNLKDNSLCEHGKSSSLFLDSSPPVPQKVCAQENQAPRVEMGCWKSVKPEKATIMTKASHDEHKRKGPSLIKKERECRVIIDSDEDIDRGFSCLFDEKKSDTRPASFNEFLVEVLSHRFSILRFFLPLLSGFISPNFADTDVQTSF</sequence>
<dbReference type="Proteomes" id="UP000593562">
    <property type="component" value="Unassembled WGS sequence"/>
</dbReference>
<name>A0A7J7CG90_TRIWF</name>
<gene>
    <name evidence="1" type="ORF">HS088_TW17G00595</name>
</gene>
<accession>A0A7J7CG90</accession>
<organism evidence="1 2">
    <name type="scientific">Tripterygium wilfordii</name>
    <name type="common">Thunder God vine</name>
    <dbReference type="NCBI Taxonomy" id="458696"/>
    <lineage>
        <taxon>Eukaryota</taxon>
        <taxon>Viridiplantae</taxon>
        <taxon>Streptophyta</taxon>
        <taxon>Embryophyta</taxon>
        <taxon>Tracheophyta</taxon>
        <taxon>Spermatophyta</taxon>
        <taxon>Magnoliopsida</taxon>
        <taxon>eudicotyledons</taxon>
        <taxon>Gunneridae</taxon>
        <taxon>Pentapetalae</taxon>
        <taxon>rosids</taxon>
        <taxon>fabids</taxon>
        <taxon>Celastrales</taxon>
        <taxon>Celastraceae</taxon>
        <taxon>Tripterygium</taxon>
    </lineage>
</organism>
<dbReference type="GO" id="GO:0005634">
    <property type="term" value="C:nucleus"/>
    <property type="evidence" value="ECO:0007669"/>
    <property type="project" value="TreeGrafter"/>
</dbReference>
<keyword evidence="2" id="KW-1185">Reference proteome</keyword>
<dbReference type="GO" id="GO:0070192">
    <property type="term" value="P:chromosome organization involved in meiotic cell cycle"/>
    <property type="evidence" value="ECO:0007669"/>
    <property type="project" value="InterPro"/>
</dbReference>